<evidence type="ECO:0000313" key="9">
    <source>
        <dbReference type="Proteomes" id="UP000446768"/>
    </source>
</evidence>
<dbReference type="InterPro" id="IPR017871">
    <property type="entry name" value="ABC_transporter-like_CS"/>
</dbReference>
<dbReference type="EMBL" id="WKJJ01000006">
    <property type="protein sequence ID" value="MRV72316.1"/>
    <property type="molecule type" value="Genomic_DNA"/>
</dbReference>
<dbReference type="PANTHER" id="PTHR42788">
    <property type="entry name" value="TAURINE IMPORT ATP-BINDING PROTEIN-RELATED"/>
    <property type="match status" value="1"/>
</dbReference>
<dbReference type="Pfam" id="PF00005">
    <property type="entry name" value="ABC_tran"/>
    <property type="match status" value="1"/>
</dbReference>
<evidence type="ECO:0000256" key="6">
    <source>
        <dbReference type="SAM" id="MobiDB-lite"/>
    </source>
</evidence>
<dbReference type="CDD" id="cd03293">
    <property type="entry name" value="ABC_NrtD_SsuB_transporters"/>
    <property type="match status" value="1"/>
</dbReference>
<keyword evidence="9" id="KW-1185">Reference proteome</keyword>
<feature type="domain" description="AAA+ ATPase" evidence="7">
    <location>
        <begin position="40"/>
        <end position="221"/>
    </location>
</feature>
<accession>A0A7X2LSI4</accession>
<protein>
    <submittedName>
        <fullName evidence="8">ATP-binding cassette domain-containing protein</fullName>
    </submittedName>
</protein>
<dbReference type="GO" id="GO:0005524">
    <property type="term" value="F:ATP binding"/>
    <property type="evidence" value="ECO:0007669"/>
    <property type="project" value="UniProtKB-KW"/>
</dbReference>
<dbReference type="InterPro" id="IPR003593">
    <property type="entry name" value="AAA+_ATPase"/>
</dbReference>
<evidence type="ECO:0000259" key="7">
    <source>
        <dbReference type="SMART" id="SM00382"/>
    </source>
</evidence>
<gene>
    <name evidence="8" type="ORF">GJ700_11395</name>
</gene>
<dbReference type="RefSeq" id="WP_154373751.1">
    <property type="nucleotide sequence ID" value="NZ_WKJJ01000006.1"/>
</dbReference>
<dbReference type="InterPro" id="IPR003439">
    <property type="entry name" value="ABC_transporter-like_ATP-bd"/>
</dbReference>
<evidence type="ECO:0000256" key="3">
    <source>
        <dbReference type="ARBA" id="ARBA00022475"/>
    </source>
</evidence>
<dbReference type="SUPFAM" id="SSF52540">
    <property type="entry name" value="P-loop containing nucleoside triphosphate hydrolases"/>
    <property type="match status" value="1"/>
</dbReference>
<name>A0A7X2LSI4_9BURK</name>
<evidence type="ECO:0000256" key="5">
    <source>
        <dbReference type="ARBA" id="ARBA00022840"/>
    </source>
</evidence>
<evidence type="ECO:0000256" key="1">
    <source>
        <dbReference type="ARBA" id="ARBA00005417"/>
    </source>
</evidence>
<dbReference type="PANTHER" id="PTHR42788:SF13">
    <property type="entry name" value="ALIPHATIC SULFONATES IMPORT ATP-BINDING PROTEIN SSUB"/>
    <property type="match status" value="1"/>
</dbReference>
<dbReference type="SMART" id="SM00382">
    <property type="entry name" value="AAA"/>
    <property type="match status" value="1"/>
</dbReference>
<dbReference type="AlphaFoldDB" id="A0A7X2LSI4"/>
<organism evidence="8 9">
    <name type="scientific">Pseudoduganella rivuli</name>
    <dbReference type="NCBI Taxonomy" id="2666085"/>
    <lineage>
        <taxon>Bacteria</taxon>
        <taxon>Pseudomonadati</taxon>
        <taxon>Pseudomonadota</taxon>
        <taxon>Betaproteobacteria</taxon>
        <taxon>Burkholderiales</taxon>
        <taxon>Oxalobacteraceae</taxon>
        <taxon>Telluria group</taxon>
        <taxon>Pseudoduganella</taxon>
    </lineage>
</organism>
<evidence type="ECO:0000256" key="4">
    <source>
        <dbReference type="ARBA" id="ARBA00022741"/>
    </source>
</evidence>
<evidence type="ECO:0000256" key="2">
    <source>
        <dbReference type="ARBA" id="ARBA00022448"/>
    </source>
</evidence>
<keyword evidence="5 8" id="KW-0067">ATP-binding</keyword>
<dbReference type="PROSITE" id="PS00211">
    <property type="entry name" value="ABC_TRANSPORTER_1"/>
    <property type="match status" value="1"/>
</dbReference>
<proteinExistence type="inferred from homology"/>
<comment type="caution">
    <text evidence="8">The sequence shown here is derived from an EMBL/GenBank/DDBJ whole genome shotgun (WGS) entry which is preliminary data.</text>
</comment>
<dbReference type="Gene3D" id="3.40.50.300">
    <property type="entry name" value="P-loop containing nucleotide triphosphate hydrolases"/>
    <property type="match status" value="1"/>
</dbReference>
<keyword evidence="3" id="KW-1003">Cell membrane</keyword>
<feature type="region of interest" description="Disordered" evidence="6">
    <location>
        <begin position="269"/>
        <end position="291"/>
    </location>
</feature>
<evidence type="ECO:0000313" key="8">
    <source>
        <dbReference type="EMBL" id="MRV72316.1"/>
    </source>
</evidence>
<sequence length="291" mass="32074">MTADIATLRGGVKIDRLHITLGQGARAFEAVQDVSLDIAPGEFICLLGPSGCGKSTLLGALAGHIEASGGGITVDGAAISGPHPDRGLVFQQHTLFPWKSVLANVAFGLKMQGVARKERETRARELIALVGLEGFEQHYPSQLSGGMRQRVEIARVLITHPRVMLMDEPFGALDAQTRLMMQHLLLDVWARIRTTIVFITHDIDEALFLADRIFVMSPRPGRIVEELRLDREASFERPRSANLVTAPEFTRLKRHCLDLLHPRSYPNGHPQPLARLSPLGPSIEQLQRKTA</sequence>
<dbReference type="InterPro" id="IPR050166">
    <property type="entry name" value="ABC_transporter_ATP-bind"/>
</dbReference>
<dbReference type="InterPro" id="IPR027417">
    <property type="entry name" value="P-loop_NTPase"/>
</dbReference>
<keyword evidence="3" id="KW-0472">Membrane</keyword>
<dbReference type="Proteomes" id="UP000446768">
    <property type="component" value="Unassembled WGS sequence"/>
</dbReference>
<dbReference type="GO" id="GO:0016887">
    <property type="term" value="F:ATP hydrolysis activity"/>
    <property type="evidence" value="ECO:0007669"/>
    <property type="project" value="InterPro"/>
</dbReference>
<keyword evidence="2" id="KW-0813">Transport</keyword>
<reference evidence="8 9" key="1">
    <citation type="submission" date="2019-11" db="EMBL/GenBank/DDBJ databases">
        <title>Novel species isolated from a subtropical stream in China.</title>
        <authorList>
            <person name="Lu H."/>
        </authorList>
    </citation>
    <scope>NUCLEOTIDE SEQUENCE [LARGE SCALE GENOMIC DNA]</scope>
    <source>
        <strain evidence="8 9">FT92W</strain>
    </source>
</reference>
<keyword evidence="4" id="KW-0547">Nucleotide-binding</keyword>
<comment type="similarity">
    <text evidence="1">Belongs to the ABC transporter superfamily.</text>
</comment>